<dbReference type="Proteomes" id="UP001151002">
    <property type="component" value="Unassembled WGS sequence"/>
</dbReference>
<proteinExistence type="predicted"/>
<gene>
    <name evidence="4" type="ORF">OWR29_03170</name>
</gene>
<evidence type="ECO:0000256" key="2">
    <source>
        <dbReference type="ARBA" id="ARBA00023027"/>
    </source>
</evidence>
<accession>A0ABT4ARX1</accession>
<dbReference type="InterPro" id="IPR006140">
    <property type="entry name" value="D-isomer_DH_NAD-bd"/>
</dbReference>
<evidence type="ECO:0000313" key="4">
    <source>
        <dbReference type="EMBL" id="MCY1136983.1"/>
    </source>
</evidence>
<dbReference type="Gene3D" id="3.40.50.720">
    <property type="entry name" value="NAD(P)-binding Rossmann-like Domain"/>
    <property type="match status" value="2"/>
</dbReference>
<dbReference type="InterPro" id="IPR036291">
    <property type="entry name" value="NAD(P)-bd_dom_sf"/>
</dbReference>
<evidence type="ECO:0000259" key="3">
    <source>
        <dbReference type="Pfam" id="PF02826"/>
    </source>
</evidence>
<keyword evidence="5" id="KW-1185">Reference proteome</keyword>
<dbReference type="RefSeq" id="WP_267560778.1">
    <property type="nucleotide sequence ID" value="NZ_JAPNTZ010000001.1"/>
</dbReference>
<reference evidence="4" key="1">
    <citation type="submission" date="2022-11" db="EMBL/GenBank/DDBJ databases">
        <authorList>
            <person name="Somphong A."/>
            <person name="Phongsopitanun W."/>
        </authorList>
    </citation>
    <scope>NUCLEOTIDE SEQUENCE</scope>
    <source>
        <strain evidence="4">Pm04-4</strain>
    </source>
</reference>
<evidence type="ECO:0000256" key="1">
    <source>
        <dbReference type="ARBA" id="ARBA00023002"/>
    </source>
</evidence>
<dbReference type="CDD" id="cd05300">
    <property type="entry name" value="2-Hacid_dh_1"/>
    <property type="match status" value="1"/>
</dbReference>
<name>A0ABT4ARX1_9ACTN</name>
<evidence type="ECO:0000313" key="5">
    <source>
        <dbReference type="Proteomes" id="UP001151002"/>
    </source>
</evidence>
<dbReference type="SUPFAM" id="SSF52283">
    <property type="entry name" value="Formate/glycerate dehydrogenase catalytic domain-like"/>
    <property type="match status" value="1"/>
</dbReference>
<dbReference type="PANTHER" id="PTHR43333:SF1">
    <property type="entry name" value="D-ISOMER SPECIFIC 2-HYDROXYACID DEHYDROGENASE NAD-BINDING DOMAIN-CONTAINING PROTEIN"/>
    <property type="match status" value="1"/>
</dbReference>
<comment type="caution">
    <text evidence="4">The sequence shown here is derived from an EMBL/GenBank/DDBJ whole genome shotgun (WGS) entry which is preliminary data.</text>
</comment>
<feature type="domain" description="D-isomer specific 2-hydroxyacid dehydrogenase NAD-binding" evidence="3">
    <location>
        <begin position="135"/>
        <end position="295"/>
    </location>
</feature>
<keyword evidence="2" id="KW-0520">NAD</keyword>
<dbReference type="PROSITE" id="PS00671">
    <property type="entry name" value="D_2_HYDROXYACID_DH_3"/>
    <property type="match status" value="1"/>
</dbReference>
<dbReference type="SUPFAM" id="SSF51735">
    <property type="entry name" value="NAD(P)-binding Rossmann-fold domains"/>
    <property type="match status" value="1"/>
</dbReference>
<dbReference type="InterPro" id="IPR029753">
    <property type="entry name" value="D-isomer_DH_CS"/>
</dbReference>
<protein>
    <submittedName>
        <fullName evidence="4">D-2-hydroxyacid dehydrogenase</fullName>
    </submittedName>
</protein>
<dbReference type="PANTHER" id="PTHR43333">
    <property type="entry name" value="2-HACID_DH_C DOMAIN-CONTAINING PROTEIN"/>
    <property type="match status" value="1"/>
</dbReference>
<dbReference type="EMBL" id="JAPNTZ010000001">
    <property type="protein sequence ID" value="MCY1136983.1"/>
    <property type="molecule type" value="Genomic_DNA"/>
</dbReference>
<keyword evidence="1" id="KW-0560">Oxidoreductase</keyword>
<dbReference type="Pfam" id="PF02826">
    <property type="entry name" value="2-Hacid_dh_C"/>
    <property type="match status" value="1"/>
</dbReference>
<organism evidence="4 5">
    <name type="scientific">Paractinoplanes pyxinae</name>
    <dbReference type="NCBI Taxonomy" id="2997416"/>
    <lineage>
        <taxon>Bacteria</taxon>
        <taxon>Bacillati</taxon>
        <taxon>Actinomycetota</taxon>
        <taxon>Actinomycetes</taxon>
        <taxon>Micromonosporales</taxon>
        <taxon>Micromonosporaceae</taxon>
        <taxon>Paractinoplanes</taxon>
    </lineage>
</organism>
<sequence>MPSTPLTVVIASYLEPELVDRIAAADPGLTVLYQPELVPVPQYRCDHGGKRPELTAEQAGRWADMLSRADIAFDFDWERPAELAERAPRLRWVQATSAGIGGFVQRTGLDRTGIEFTTAGGIHAVPLAEFAVTGALHFIKGVPELRRRQRAHIFERYTTAQLAGRTVTVVGLGGMGRQVVRTFEALGTEVIGIGRTGNAVDLDDVLPRTDVLVLCCPLTPETEGLIGAKQLARLPRGAVLVNIARGPVVDEPALIESLGEGHLGGAALDVFATEPLPDSSPLWDLDNVLVSPHSASTVAGENAALVDLFLDNLRRYRAGEPMRNRYHRDRGY</sequence>